<gene>
    <name evidence="1" type="ORF">L873DRAFT_1810764</name>
</gene>
<accession>A0A3N4JF85</accession>
<name>A0A3N4JF85_9PEZI</name>
<dbReference type="Proteomes" id="UP000276215">
    <property type="component" value="Unassembled WGS sequence"/>
</dbReference>
<keyword evidence="2" id="KW-1185">Reference proteome</keyword>
<evidence type="ECO:0000313" key="2">
    <source>
        <dbReference type="Proteomes" id="UP000276215"/>
    </source>
</evidence>
<proteinExistence type="predicted"/>
<reference evidence="1 2" key="1">
    <citation type="journal article" date="2018" name="Nat. Ecol. Evol.">
        <title>Pezizomycetes genomes reveal the molecular basis of ectomycorrhizal truffle lifestyle.</title>
        <authorList>
            <person name="Murat C."/>
            <person name="Payen T."/>
            <person name="Noel B."/>
            <person name="Kuo A."/>
            <person name="Morin E."/>
            <person name="Chen J."/>
            <person name="Kohler A."/>
            <person name="Krizsan K."/>
            <person name="Balestrini R."/>
            <person name="Da Silva C."/>
            <person name="Montanini B."/>
            <person name="Hainaut M."/>
            <person name="Levati E."/>
            <person name="Barry K.W."/>
            <person name="Belfiori B."/>
            <person name="Cichocki N."/>
            <person name="Clum A."/>
            <person name="Dockter R.B."/>
            <person name="Fauchery L."/>
            <person name="Guy J."/>
            <person name="Iotti M."/>
            <person name="Le Tacon F."/>
            <person name="Lindquist E.A."/>
            <person name="Lipzen A."/>
            <person name="Malagnac F."/>
            <person name="Mello A."/>
            <person name="Molinier V."/>
            <person name="Miyauchi S."/>
            <person name="Poulain J."/>
            <person name="Riccioni C."/>
            <person name="Rubini A."/>
            <person name="Sitrit Y."/>
            <person name="Splivallo R."/>
            <person name="Traeger S."/>
            <person name="Wang M."/>
            <person name="Zifcakova L."/>
            <person name="Wipf D."/>
            <person name="Zambonelli A."/>
            <person name="Paolocci F."/>
            <person name="Nowrousian M."/>
            <person name="Ottonello S."/>
            <person name="Baldrian P."/>
            <person name="Spatafora J.W."/>
            <person name="Henrissat B."/>
            <person name="Nagy L.G."/>
            <person name="Aury J.M."/>
            <person name="Wincker P."/>
            <person name="Grigoriev I.V."/>
            <person name="Bonfante P."/>
            <person name="Martin F.M."/>
        </authorList>
    </citation>
    <scope>NUCLEOTIDE SEQUENCE [LARGE SCALE GENOMIC DNA]</scope>
    <source>
        <strain evidence="1 2">120613-1</strain>
    </source>
</reference>
<organism evidence="1 2">
    <name type="scientific">Choiromyces venosus 120613-1</name>
    <dbReference type="NCBI Taxonomy" id="1336337"/>
    <lineage>
        <taxon>Eukaryota</taxon>
        <taxon>Fungi</taxon>
        <taxon>Dikarya</taxon>
        <taxon>Ascomycota</taxon>
        <taxon>Pezizomycotina</taxon>
        <taxon>Pezizomycetes</taxon>
        <taxon>Pezizales</taxon>
        <taxon>Tuberaceae</taxon>
        <taxon>Choiromyces</taxon>
    </lineage>
</organism>
<protein>
    <submittedName>
        <fullName evidence="1">Uncharacterized protein</fullName>
    </submittedName>
</protein>
<sequence>MAPLIYMTSPIASDSNYTQQPNITKEAQILPNLHRLSQTSQTIATVAKSSPTLTS</sequence>
<dbReference type="AlphaFoldDB" id="A0A3N4JF85"/>
<evidence type="ECO:0000313" key="1">
    <source>
        <dbReference type="EMBL" id="RPA96932.1"/>
    </source>
</evidence>
<dbReference type="EMBL" id="ML120410">
    <property type="protein sequence ID" value="RPA96932.1"/>
    <property type="molecule type" value="Genomic_DNA"/>
</dbReference>